<dbReference type="PATRIC" id="fig|476652.3.peg.4282"/>
<protein>
    <submittedName>
        <fullName evidence="1">Uncharacterized protein</fullName>
    </submittedName>
</protein>
<dbReference type="STRING" id="476652.DEAC_c40420"/>
<dbReference type="Proteomes" id="UP000036356">
    <property type="component" value="Unassembled WGS sequence"/>
</dbReference>
<sequence length="155" mass="17461">MDYKSMMTDLAKIQGRENLYPYAIGIIDGILGDLSTTAENKVIEIALALKSMDIVMDTESLPWDLADTKKASAPTEATEQYLQQDCNMDTTKIEPLMSFPLIELGPDCKDCLCFKCKFLRDCHLELPSTVYHCHNECKGSAAKRICNYHVERCLV</sequence>
<name>A0A0J1FM71_9FIRM</name>
<accession>A0A0J1FM71</accession>
<proteinExistence type="predicted"/>
<evidence type="ECO:0000313" key="1">
    <source>
        <dbReference type="EMBL" id="KLU64048.1"/>
    </source>
</evidence>
<dbReference type="EMBL" id="LDZY01000018">
    <property type="protein sequence ID" value="KLU64048.1"/>
    <property type="molecule type" value="Genomic_DNA"/>
</dbReference>
<evidence type="ECO:0000313" key="2">
    <source>
        <dbReference type="Proteomes" id="UP000036356"/>
    </source>
</evidence>
<gene>
    <name evidence="1" type="ORF">DEAC_c40420</name>
</gene>
<keyword evidence="2" id="KW-1185">Reference proteome</keyword>
<reference evidence="1 2" key="1">
    <citation type="submission" date="2015-06" db="EMBL/GenBank/DDBJ databases">
        <title>Draft genome of the moderately acidophilic sulfate reducer Candidatus Desulfosporosinus acididurans strain M1.</title>
        <authorList>
            <person name="Poehlein A."/>
            <person name="Petzsch P."/>
            <person name="Johnson B.D."/>
            <person name="Schloemann M."/>
            <person name="Daniel R."/>
            <person name="Muehling M."/>
        </authorList>
    </citation>
    <scope>NUCLEOTIDE SEQUENCE [LARGE SCALE GENOMIC DNA]</scope>
    <source>
        <strain evidence="1 2">M1</strain>
    </source>
</reference>
<comment type="caution">
    <text evidence="1">The sequence shown here is derived from an EMBL/GenBank/DDBJ whole genome shotgun (WGS) entry which is preliminary data.</text>
</comment>
<dbReference type="RefSeq" id="WP_047811810.1">
    <property type="nucleotide sequence ID" value="NZ_LDZY01000018.1"/>
</dbReference>
<dbReference type="AlphaFoldDB" id="A0A0J1FM71"/>
<organism evidence="1 2">
    <name type="scientific">Desulfosporosinus acididurans</name>
    <dbReference type="NCBI Taxonomy" id="476652"/>
    <lineage>
        <taxon>Bacteria</taxon>
        <taxon>Bacillati</taxon>
        <taxon>Bacillota</taxon>
        <taxon>Clostridia</taxon>
        <taxon>Eubacteriales</taxon>
        <taxon>Desulfitobacteriaceae</taxon>
        <taxon>Desulfosporosinus</taxon>
    </lineage>
</organism>